<dbReference type="Pfam" id="PF13472">
    <property type="entry name" value="Lipase_GDSL_2"/>
    <property type="match status" value="1"/>
</dbReference>
<dbReference type="CDD" id="cd01822">
    <property type="entry name" value="Lysophospholipase_L1_like"/>
    <property type="match status" value="1"/>
</dbReference>
<dbReference type="SUPFAM" id="SSF52266">
    <property type="entry name" value="SGNH hydrolase"/>
    <property type="match status" value="1"/>
</dbReference>
<dbReference type="PANTHER" id="PTHR30383:SF24">
    <property type="entry name" value="THIOESTERASE 1_PROTEASE 1_LYSOPHOSPHOLIPASE L1"/>
    <property type="match status" value="1"/>
</dbReference>
<dbReference type="InterPro" id="IPR008265">
    <property type="entry name" value="Lipase_GDSL_AS"/>
</dbReference>
<dbReference type="AlphaFoldDB" id="A0A2U3THN0"/>
<dbReference type="KEGG" id="maer:DAI18_01880"/>
<dbReference type="Proteomes" id="UP000244173">
    <property type="component" value="Chromosome"/>
</dbReference>
<dbReference type="InterPro" id="IPR051532">
    <property type="entry name" value="Ester_Hydrolysis_Enzymes"/>
</dbReference>
<dbReference type="RefSeq" id="WP_107888632.1">
    <property type="nucleotide sequence ID" value="NZ_CALFSO010000119.1"/>
</dbReference>
<dbReference type="Gene3D" id="3.40.50.1110">
    <property type="entry name" value="SGNH hydrolase"/>
    <property type="match status" value="1"/>
</dbReference>
<dbReference type="GO" id="GO:0006629">
    <property type="term" value="P:lipid metabolic process"/>
    <property type="evidence" value="ECO:0007669"/>
    <property type="project" value="InterPro"/>
</dbReference>
<feature type="domain" description="SGNH hydrolase-type esterase" evidence="2">
    <location>
        <begin position="25"/>
        <end position="180"/>
    </location>
</feature>
<evidence type="ECO:0000259" key="2">
    <source>
        <dbReference type="Pfam" id="PF13472"/>
    </source>
</evidence>
<evidence type="ECO:0000313" key="4">
    <source>
        <dbReference type="Proteomes" id="UP000244173"/>
    </source>
</evidence>
<organism evidence="3 4">
    <name type="scientific">Microvirgula aerodenitrificans</name>
    <dbReference type="NCBI Taxonomy" id="57480"/>
    <lineage>
        <taxon>Bacteria</taxon>
        <taxon>Pseudomonadati</taxon>
        <taxon>Pseudomonadota</taxon>
        <taxon>Betaproteobacteria</taxon>
        <taxon>Neisseriales</taxon>
        <taxon>Aquaspirillaceae</taxon>
        <taxon>Microvirgula</taxon>
    </lineage>
</organism>
<reference evidence="3 4" key="1">
    <citation type="submission" date="2018-04" db="EMBL/GenBank/DDBJ databases">
        <title>Denitrifier Microvirgula.</title>
        <authorList>
            <person name="Anderson E."/>
            <person name="Jang J."/>
            <person name="Ishii S."/>
        </authorList>
    </citation>
    <scope>NUCLEOTIDE SEQUENCE [LARGE SCALE GENOMIC DNA]</scope>
    <source>
        <strain evidence="3 4">BE2.4</strain>
    </source>
</reference>
<proteinExistence type="predicted"/>
<gene>
    <name evidence="3" type="ORF">DAI18_01880</name>
</gene>
<protein>
    <submittedName>
        <fullName evidence="3">Arylesterase</fullName>
    </submittedName>
</protein>
<dbReference type="GO" id="GO:0004622">
    <property type="term" value="F:phosphatidylcholine lysophospholipase activity"/>
    <property type="evidence" value="ECO:0007669"/>
    <property type="project" value="TreeGrafter"/>
</dbReference>
<keyword evidence="4" id="KW-1185">Reference proteome</keyword>
<evidence type="ECO:0000313" key="3">
    <source>
        <dbReference type="EMBL" id="AVY92928.1"/>
    </source>
</evidence>
<sequence>MRIRFLLLLLGCWLAVQAQAATVMVFGDSLSAGYGLRPGEGWVSLLARDLGPKHRVINASQSGETSAGGLTRLPAALAQHKPDVVVLALGGNDGLRGLPLDALRSNLASMVALVRQQHARPLLAGIELPPNYGQRYTRDFAAVYTGLARQQKVPLVPSLVAGFGANAALFQNDGIHPVAAAQPLIVKLVEPRLRPLL</sequence>
<accession>A0A2U3THN0</accession>
<feature type="signal peptide" evidence="1">
    <location>
        <begin position="1"/>
        <end position="20"/>
    </location>
</feature>
<name>A0A2U3THN0_9NEIS</name>
<dbReference type="STRING" id="1122240.GCA_000620105_01039"/>
<dbReference type="OrthoDB" id="9786188at2"/>
<feature type="chain" id="PRO_5015458798" evidence="1">
    <location>
        <begin position="21"/>
        <end position="197"/>
    </location>
</feature>
<dbReference type="PROSITE" id="PS01098">
    <property type="entry name" value="LIPASE_GDSL_SER"/>
    <property type="match status" value="1"/>
</dbReference>
<keyword evidence="1" id="KW-0732">Signal</keyword>
<evidence type="ECO:0000256" key="1">
    <source>
        <dbReference type="SAM" id="SignalP"/>
    </source>
</evidence>
<dbReference type="PANTHER" id="PTHR30383">
    <property type="entry name" value="THIOESTERASE 1/PROTEASE 1/LYSOPHOSPHOLIPASE L1"/>
    <property type="match status" value="1"/>
</dbReference>
<dbReference type="InterPro" id="IPR013830">
    <property type="entry name" value="SGNH_hydro"/>
</dbReference>
<dbReference type="EMBL" id="CP028519">
    <property type="protein sequence ID" value="AVY92928.1"/>
    <property type="molecule type" value="Genomic_DNA"/>
</dbReference>
<dbReference type="InterPro" id="IPR036514">
    <property type="entry name" value="SGNH_hydro_sf"/>
</dbReference>